<sequence length="857" mass="95624">MFIPHMNIVELEAECFSKVLPKVVKIFNDLVEEISSQIGGMSSQNSELRAFLRNSLQAMVQILEALSGCVRHVCSFKESPTLETIRSLPSCILKVLKDTFQHCKESESVYSGRMSLVTDLLQALFKEAYSLHKSLLELLDRIALGSAASEQEVSDILAVIHSLLEICSVISNLDIALHANTWKFIIRQSVKYQALLEEQLHHGDIVSSLCDDLLASFHTCLQLAEQMNQSVPQENVQCPEFKLFQKTTKMCRFFANTLVHYVKEFRAFLAKSCGYFHHVYLQILSKLPPSLWSPPISSAHSSEMKSVVLVAMDALIAQLLPFRPFAEVVLAEKLPGAVSSPELLFPHCLLLVNITGKLSSQPEEVLRLWCEGSRFPEDMPKLSIFQALFLSFRACSTERAVPVLVPGVMMNGQAQSTVSLHQHVCVQLSAFVAALPAAHFPQLERSLLEVLLQPDTQTALLATDVWCFMARYGTAELCLHHVVLAAHLIKACPGECYQLSHLAMLLRRMTFLMTPQHQAEMAEKFPPRLAENLAVWRHVLFRALSQDVRKRVERDIVSVASAAVTGWLEKGCRLGELETVNVALSASLAVVRCEAAGSESVSPVLGMVTRLWPRICVSQVQTYPAVQCTLRLLLSISAILVQSVDSHIICQVLTCLSSLLPQKCPDDVVLAALDFLSSLGKVFIPPEIQSQVLPKLSSLFSVLLANESWILHQHTLEAFSRFAEVTNHEEVISLSLSSEQSKSKVVNFLSKTVHVDETAKEQIERLKLEKSVLDRHNAMLENDSMESTADQQPCSKRSRQETSEEEEYEKYLQTAESSLKALCTLTEQIPPPQWVTARLLDLQALITRINTAKPLKT</sequence>
<gene>
    <name evidence="2" type="ORF">SKAU_G00067100</name>
</gene>
<proteinExistence type="predicted"/>
<keyword evidence="3" id="KW-1185">Reference proteome</keyword>
<dbReference type="OrthoDB" id="6088000at2759"/>
<feature type="compositionally biased region" description="Polar residues" evidence="1">
    <location>
        <begin position="785"/>
        <end position="795"/>
    </location>
</feature>
<dbReference type="PANTHER" id="PTHR16071:SF2">
    <property type="entry name" value="FIGNL1-INTERACTING REGULATOR OF RECOMBINATION AND MITOSIS"/>
    <property type="match status" value="1"/>
</dbReference>
<comment type="caution">
    <text evidence="2">The sequence shown here is derived from an EMBL/GenBank/DDBJ whole genome shotgun (WGS) entry which is preliminary data.</text>
</comment>
<feature type="region of interest" description="Disordered" evidence="1">
    <location>
        <begin position="780"/>
        <end position="807"/>
    </location>
</feature>
<dbReference type="AlphaFoldDB" id="A0A9Q1G7L5"/>
<dbReference type="Pfam" id="PF14868">
    <property type="entry name" value="DUF4487"/>
    <property type="match status" value="1"/>
</dbReference>
<dbReference type="InterPro" id="IPR016024">
    <property type="entry name" value="ARM-type_fold"/>
</dbReference>
<dbReference type="PANTHER" id="PTHR16071">
    <property type="entry name" value="CHROMOSOME 1 OPEN READING FRAME 112"/>
    <property type="match status" value="1"/>
</dbReference>
<evidence type="ECO:0000313" key="3">
    <source>
        <dbReference type="Proteomes" id="UP001152622"/>
    </source>
</evidence>
<dbReference type="SUPFAM" id="SSF48371">
    <property type="entry name" value="ARM repeat"/>
    <property type="match status" value="1"/>
</dbReference>
<organism evidence="2 3">
    <name type="scientific">Synaphobranchus kaupii</name>
    <name type="common">Kaup's arrowtooth eel</name>
    <dbReference type="NCBI Taxonomy" id="118154"/>
    <lineage>
        <taxon>Eukaryota</taxon>
        <taxon>Metazoa</taxon>
        <taxon>Chordata</taxon>
        <taxon>Craniata</taxon>
        <taxon>Vertebrata</taxon>
        <taxon>Euteleostomi</taxon>
        <taxon>Actinopterygii</taxon>
        <taxon>Neopterygii</taxon>
        <taxon>Teleostei</taxon>
        <taxon>Anguilliformes</taxon>
        <taxon>Synaphobranchidae</taxon>
        <taxon>Synaphobranchus</taxon>
    </lineage>
</organism>
<accession>A0A9Q1G7L5</accession>
<evidence type="ECO:0000313" key="2">
    <source>
        <dbReference type="EMBL" id="KAJ8376130.1"/>
    </source>
</evidence>
<protein>
    <submittedName>
        <fullName evidence="2">Uncharacterized protein</fullName>
    </submittedName>
</protein>
<dbReference type="EMBL" id="JAINUF010000002">
    <property type="protein sequence ID" value="KAJ8376130.1"/>
    <property type="molecule type" value="Genomic_DNA"/>
</dbReference>
<reference evidence="2" key="1">
    <citation type="journal article" date="2023" name="Science">
        <title>Genome structures resolve the early diversification of teleost fishes.</title>
        <authorList>
            <person name="Parey E."/>
            <person name="Louis A."/>
            <person name="Montfort J."/>
            <person name="Bouchez O."/>
            <person name="Roques C."/>
            <person name="Iampietro C."/>
            <person name="Lluch J."/>
            <person name="Castinel A."/>
            <person name="Donnadieu C."/>
            <person name="Desvignes T."/>
            <person name="Floi Bucao C."/>
            <person name="Jouanno E."/>
            <person name="Wen M."/>
            <person name="Mejri S."/>
            <person name="Dirks R."/>
            <person name="Jansen H."/>
            <person name="Henkel C."/>
            <person name="Chen W.J."/>
            <person name="Zahm M."/>
            <person name="Cabau C."/>
            <person name="Klopp C."/>
            <person name="Thompson A.W."/>
            <person name="Robinson-Rechavi M."/>
            <person name="Braasch I."/>
            <person name="Lecointre G."/>
            <person name="Bobe J."/>
            <person name="Postlethwait J.H."/>
            <person name="Berthelot C."/>
            <person name="Roest Crollius H."/>
            <person name="Guiguen Y."/>
        </authorList>
    </citation>
    <scope>NUCLEOTIDE SEQUENCE</scope>
    <source>
        <strain evidence="2">WJC10195</strain>
    </source>
</reference>
<evidence type="ECO:0000256" key="1">
    <source>
        <dbReference type="SAM" id="MobiDB-lite"/>
    </source>
</evidence>
<name>A0A9Q1G7L5_SYNKA</name>
<dbReference type="InterPro" id="IPR027902">
    <property type="entry name" value="DUF4487"/>
</dbReference>
<dbReference type="Proteomes" id="UP001152622">
    <property type="component" value="Chromosome 2"/>
</dbReference>